<feature type="chain" id="PRO_5036769426" description="Phosphoesterase" evidence="1">
    <location>
        <begin position="21"/>
        <end position="1234"/>
    </location>
</feature>
<dbReference type="InterPro" id="IPR051544">
    <property type="entry name" value="TPS_OM_transporter"/>
</dbReference>
<dbReference type="RefSeq" id="WP_189360361.1">
    <property type="nucleotide sequence ID" value="NZ_BMWZ01000003.1"/>
</dbReference>
<sequence>MKFYKIAFLVVLIFFLNACATYKAQYAEDIEIADEIADKELLKTFYLLGDVGKSPMGGMSTGLIIFNKHIASRETQGDYTIFLGDNIYPAGMPQKDHKNRASAENALNAQVKAVSKFEGKTVFIPGNHDWYSDGLKGLAREEAYLKEALGKHTLIPEKGCPIESIEVHESIQLIVVDSEWYLENWNKHPTVNDHCEIKTRDRFFAELEGEIKKAQGKQVVLAMHHPMYTNGIHGGKYAWEKHLFPLSSKVPLPGLGSFVAQVRSQGGVSMQDRFNERYNELMLRIETIIFDKDNVVLASGHEHTLQYIEKGNIKQIVSGAGAKSSYAALGNNGLFSSGEQGFAELKFFKDGSARVNYYGESNGEPKLIYTKEVFKPKETYDVSNLADSFPKSIEVSVYNNDETDVSRVAEKILGDHYRQAYSTVINAEVATLDTLYGGLKIVRKGGGNQTKSLRLQRKDGRQMNMRALRKSATQFLQTTLYKNKYIQDDFKRTSVESFILDFYTSAHPYAFATVPDLSDAAEVFHTNPKLYYVPKHKQLGEFNNEYGDELYLIEERPEKNYSGTALFGFADDIESTHDVIQKIRKDESYKIDEDAFIRARLFDMLIGDWDRHQDQWRWAQFNQDNGNKHYKPIPRDRDQVYSNFDGALLDVLRSLSGATRELQEYDEELKDIERMNTDGIKLDRILIQRANKETWLKHAKFLQEHITDEVIDKAFSKIPVEVQDEDIADIKEKLRGRRANMMEIAERYFEIVNKLVIITSTDKDDFIEIERLGSQETRVKVSRIKDGEKGRVILDKTFNREITKEMWIYGLDDKDVFEVTGKADKPIFIRLIGGQNNDTYNIKSGKAIKVYDHKSKKNTVVENKGANLNFTNVYNLNLFDYTKNIMTSTTISPAIGFNPDDGVSLGASVAITKQGFQRNPFSQQHKFRGGYFFATQGFALKYDGEFANVFKNWNFQVGGLFTTENFANNFFGYGNETMNPDEDLDLDYNRVKQSIRSVNFGVVRHGNYGSELAFKALFDGIQIGDTEGRFITDLVPPSDTEFYKRRYFGGIEAEFNYESFDDVLNPTRGMTFLFNVGGKTEFDNSTYTYGYINSNIGFYNAISKNRKLVLKTDLRTQWRFGDDLVFYQAANIGSNNGLRGFRTERFTGRNALVASADLRYGFPSFRTSFIPFQIGVFAGGDVGRVWLSGESSNTWHNDYGGGFWVTAAEKISGTFNLFNSVEGLRFSFGFSLSL</sequence>
<evidence type="ECO:0000259" key="2">
    <source>
        <dbReference type="Pfam" id="PF00149"/>
    </source>
</evidence>
<feature type="domain" description="Calcineurin-like phosphoesterase" evidence="2">
    <location>
        <begin position="46"/>
        <end position="242"/>
    </location>
</feature>
<organism evidence="4 5">
    <name type="scientific">Algibacter mikhailovii</name>
    <dbReference type="NCBI Taxonomy" id="425498"/>
    <lineage>
        <taxon>Bacteria</taxon>
        <taxon>Pseudomonadati</taxon>
        <taxon>Bacteroidota</taxon>
        <taxon>Flavobacteriia</taxon>
        <taxon>Flavobacteriales</taxon>
        <taxon>Flavobacteriaceae</taxon>
        <taxon>Algibacter</taxon>
    </lineage>
</organism>
<dbReference type="Pfam" id="PF00149">
    <property type="entry name" value="Metallophos"/>
    <property type="match status" value="1"/>
</dbReference>
<comment type="caution">
    <text evidence="4">The sequence shown here is derived from an EMBL/GenBank/DDBJ whole genome shotgun (WGS) entry which is preliminary data.</text>
</comment>
<dbReference type="InterPro" id="IPR029052">
    <property type="entry name" value="Metallo-depent_PP-like"/>
</dbReference>
<evidence type="ECO:0000313" key="4">
    <source>
        <dbReference type="EMBL" id="GGZ80048.1"/>
    </source>
</evidence>
<proteinExistence type="predicted"/>
<evidence type="ECO:0000259" key="3">
    <source>
        <dbReference type="Pfam" id="PF03865"/>
    </source>
</evidence>
<dbReference type="Proteomes" id="UP000636004">
    <property type="component" value="Unassembled WGS sequence"/>
</dbReference>
<feature type="signal peptide" evidence="1">
    <location>
        <begin position="1"/>
        <end position="20"/>
    </location>
</feature>
<dbReference type="GO" id="GO:0008320">
    <property type="term" value="F:protein transmembrane transporter activity"/>
    <property type="evidence" value="ECO:0007669"/>
    <property type="project" value="TreeGrafter"/>
</dbReference>
<reference evidence="4" key="2">
    <citation type="submission" date="2020-09" db="EMBL/GenBank/DDBJ databases">
        <authorList>
            <person name="Sun Q."/>
            <person name="Kim S."/>
        </authorList>
    </citation>
    <scope>NUCLEOTIDE SEQUENCE</scope>
    <source>
        <strain evidence="4">KCTC 12710</strain>
    </source>
</reference>
<dbReference type="Gene3D" id="3.60.21.10">
    <property type="match status" value="1"/>
</dbReference>
<dbReference type="GO" id="GO:0016787">
    <property type="term" value="F:hydrolase activity"/>
    <property type="evidence" value="ECO:0007669"/>
    <property type="project" value="InterPro"/>
</dbReference>
<reference evidence="4" key="1">
    <citation type="journal article" date="2014" name="Int. J. Syst. Evol. Microbiol.">
        <title>Complete genome sequence of Corynebacterium casei LMG S-19264T (=DSM 44701T), isolated from a smear-ripened cheese.</title>
        <authorList>
            <consortium name="US DOE Joint Genome Institute (JGI-PGF)"/>
            <person name="Walter F."/>
            <person name="Albersmeier A."/>
            <person name="Kalinowski J."/>
            <person name="Ruckert C."/>
        </authorList>
    </citation>
    <scope>NUCLEOTIDE SEQUENCE</scope>
    <source>
        <strain evidence="4">KCTC 12710</strain>
    </source>
</reference>
<dbReference type="InterPro" id="IPR004843">
    <property type="entry name" value="Calcineurin-like_PHP"/>
</dbReference>
<dbReference type="EMBL" id="BMWZ01000003">
    <property type="protein sequence ID" value="GGZ80048.1"/>
    <property type="molecule type" value="Genomic_DNA"/>
</dbReference>
<dbReference type="PANTHER" id="PTHR34597">
    <property type="entry name" value="SLR1661 PROTEIN"/>
    <property type="match status" value="1"/>
</dbReference>
<dbReference type="Pfam" id="PF03865">
    <property type="entry name" value="ShlB"/>
    <property type="match status" value="1"/>
</dbReference>
<feature type="domain" description="Haemolysin activator HlyB C-terminal" evidence="3">
    <location>
        <begin position="1078"/>
        <end position="1192"/>
    </location>
</feature>
<dbReference type="GO" id="GO:0098046">
    <property type="term" value="C:type V protein secretion system complex"/>
    <property type="evidence" value="ECO:0007669"/>
    <property type="project" value="TreeGrafter"/>
</dbReference>
<accession>A0A918R198</accession>
<evidence type="ECO:0008006" key="6">
    <source>
        <dbReference type="Google" id="ProtNLM"/>
    </source>
</evidence>
<dbReference type="InterPro" id="IPR005565">
    <property type="entry name" value="Hemolysn_activator_HlyB_C"/>
</dbReference>
<keyword evidence="5" id="KW-1185">Reference proteome</keyword>
<keyword evidence="1" id="KW-0732">Signal</keyword>
<dbReference type="AlphaFoldDB" id="A0A918R198"/>
<dbReference type="SUPFAM" id="SSF56300">
    <property type="entry name" value="Metallo-dependent phosphatases"/>
    <property type="match status" value="1"/>
</dbReference>
<evidence type="ECO:0000256" key="1">
    <source>
        <dbReference type="SAM" id="SignalP"/>
    </source>
</evidence>
<dbReference type="PANTHER" id="PTHR34597:SF3">
    <property type="entry name" value="OUTER MEMBRANE TRANSPORTER CDIB"/>
    <property type="match status" value="1"/>
</dbReference>
<evidence type="ECO:0000313" key="5">
    <source>
        <dbReference type="Proteomes" id="UP000636004"/>
    </source>
</evidence>
<dbReference type="GO" id="GO:0046819">
    <property type="term" value="P:protein secretion by the type V secretion system"/>
    <property type="evidence" value="ECO:0007669"/>
    <property type="project" value="TreeGrafter"/>
</dbReference>
<dbReference type="Gene3D" id="2.40.160.50">
    <property type="entry name" value="membrane protein fhac: a member of the omp85/tpsb transporter family"/>
    <property type="match status" value="1"/>
</dbReference>
<name>A0A918R198_9FLAO</name>
<gene>
    <name evidence="4" type="ORF">GCM10007028_17050</name>
</gene>
<protein>
    <recommendedName>
        <fullName evidence="6">Phosphoesterase</fullName>
    </recommendedName>
</protein>